<dbReference type="OrthoDB" id="2013972at2759"/>
<dbReference type="InterPro" id="IPR029063">
    <property type="entry name" value="SAM-dependent_MTases_sf"/>
</dbReference>
<dbReference type="SUPFAM" id="SSF53335">
    <property type="entry name" value="S-adenosyl-L-methionine-dependent methyltransferases"/>
    <property type="match status" value="1"/>
</dbReference>
<evidence type="ECO:0000313" key="2">
    <source>
        <dbReference type="EMBL" id="GMH53944.1"/>
    </source>
</evidence>
<comment type="caution">
    <text evidence="2">The sequence shown here is derived from an EMBL/GenBank/DDBJ whole genome shotgun (WGS) entry which is preliminary data.</text>
</comment>
<dbReference type="CDD" id="cd02440">
    <property type="entry name" value="AdoMet_MTases"/>
    <property type="match status" value="1"/>
</dbReference>
<dbReference type="EMBL" id="BRXZ01004697">
    <property type="protein sequence ID" value="GMH53944.1"/>
    <property type="molecule type" value="Genomic_DNA"/>
</dbReference>
<dbReference type="GO" id="GO:0008757">
    <property type="term" value="F:S-adenosylmethionine-dependent methyltransferase activity"/>
    <property type="evidence" value="ECO:0007669"/>
    <property type="project" value="InterPro"/>
</dbReference>
<evidence type="ECO:0000259" key="1">
    <source>
        <dbReference type="Pfam" id="PF08241"/>
    </source>
</evidence>
<keyword evidence="3" id="KW-1185">Reference proteome</keyword>
<accession>A0A9W7DRW2</accession>
<proteinExistence type="predicted"/>
<dbReference type="PANTHER" id="PTHR43036">
    <property type="entry name" value="OSJNBB0011N17.9 PROTEIN"/>
    <property type="match status" value="1"/>
</dbReference>
<dbReference type="Gene3D" id="3.40.50.150">
    <property type="entry name" value="Vaccinia Virus protein VP39"/>
    <property type="match status" value="1"/>
</dbReference>
<dbReference type="AlphaFoldDB" id="A0A9W7DRW2"/>
<feature type="domain" description="Methyltransferase type 11" evidence="1">
    <location>
        <begin position="19"/>
        <end position="69"/>
    </location>
</feature>
<dbReference type="Pfam" id="PF08241">
    <property type="entry name" value="Methyltransf_11"/>
    <property type="match status" value="1"/>
</dbReference>
<gene>
    <name evidence="2" type="ORF">TrRE_jg9214</name>
</gene>
<name>A0A9W7DRW2_9STRA</name>
<sequence>MNAEELRENPLLSNPSARVVQDLNENPVLPFDDNTFDFVLMQLTVDYLVRPVSVFKAVSSVLKPGGTFAVTFSDRVFMSKQVGIWSGKDDFDHIMTVVGYAAKSTLEGGEFDIEGLVVRVLSDGGGGRYDPLFAVEIKKKA</sequence>
<evidence type="ECO:0000313" key="3">
    <source>
        <dbReference type="Proteomes" id="UP001165082"/>
    </source>
</evidence>
<organism evidence="2 3">
    <name type="scientific">Triparma retinervis</name>
    <dbReference type="NCBI Taxonomy" id="2557542"/>
    <lineage>
        <taxon>Eukaryota</taxon>
        <taxon>Sar</taxon>
        <taxon>Stramenopiles</taxon>
        <taxon>Ochrophyta</taxon>
        <taxon>Bolidophyceae</taxon>
        <taxon>Parmales</taxon>
        <taxon>Triparmaceae</taxon>
        <taxon>Triparma</taxon>
    </lineage>
</organism>
<dbReference type="Proteomes" id="UP001165082">
    <property type="component" value="Unassembled WGS sequence"/>
</dbReference>
<protein>
    <recommendedName>
        <fullName evidence="1">Methyltransferase type 11 domain-containing protein</fullName>
    </recommendedName>
</protein>
<dbReference type="PANTHER" id="PTHR43036:SF2">
    <property type="entry name" value="OS04G0481300 PROTEIN"/>
    <property type="match status" value="1"/>
</dbReference>
<dbReference type="InterPro" id="IPR013216">
    <property type="entry name" value="Methyltransf_11"/>
</dbReference>
<reference evidence="2" key="1">
    <citation type="submission" date="2022-07" db="EMBL/GenBank/DDBJ databases">
        <title>Genome analysis of Parmales, a sister group of diatoms, reveals the evolutionary specialization of diatoms from phago-mixotrophs to photoautotrophs.</title>
        <authorList>
            <person name="Ban H."/>
            <person name="Sato S."/>
            <person name="Yoshikawa S."/>
            <person name="Kazumasa Y."/>
            <person name="Nakamura Y."/>
            <person name="Ichinomiya M."/>
            <person name="Saitoh K."/>
            <person name="Sato N."/>
            <person name="Blanc-Mathieu R."/>
            <person name="Endo H."/>
            <person name="Kuwata A."/>
            <person name="Ogata H."/>
        </authorList>
    </citation>
    <scope>NUCLEOTIDE SEQUENCE</scope>
</reference>